<dbReference type="PROSITE" id="PS51873">
    <property type="entry name" value="TRIAD"/>
    <property type="match status" value="1"/>
</dbReference>
<accession>A0AAD8Q8W9</accession>
<dbReference type="GO" id="GO:0008270">
    <property type="term" value="F:zinc ion binding"/>
    <property type="evidence" value="ECO:0007669"/>
    <property type="project" value="UniProtKB-KW"/>
</dbReference>
<keyword evidence="11" id="KW-1185">Reference proteome</keyword>
<dbReference type="InterPro" id="IPR031127">
    <property type="entry name" value="E3_UB_ligase_RBR"/>
</dbReference>
<reference evidence="10" key="1">
    <citation type="submission" date="2021-06" db="EMBL/GenBank/DDBJ databases">
        <title>Comparative genomics, transcriptomics and evolutionary studies reveal genomic signatures of adaptation to plant cell wall in hemibiotrophic fungi.</title>
        <authorList>
            <consortium name="DOE Joint Genome Institute"/>
            <person name="Baroncelli R."/>
            <person name="Diaz J.F."/>
            <person name="Benocci T."/>
            <person name="Peng M."/>
            <person name="Battaglia E."/>
            <person name="Haridas S."/>
            <person name="Andreopoulos W."/>
            <person name="Labutti K."/>
            <person name="Pangilinan J."/>
            <person name="Floch G.L."/>
            <person name="Makela M.R."/>
            <person name="Henrissat B."/>
            <person name="Grigoriev I.V."/>
            <person name="Crouch J.A."/>
            <person name="De Vries R.P."/>
            <person name="Sukno S.A."/>
            <person name="Thon M.R."/>
        </authorList>
    </citation>
    <scope>NUCLEOTIDE SEQUENCE</scope>
    <source>
        <strain evidence="10">CBS 125086</strain>
    </source>
</reference>
<dbReference type="Pfam" id="PF01485">
    <property type="entry name" value="IBR"/>
    <property type="match status" value="1"/>
</dbReference>
<dbReference type="SUPFAM" id="SSF57850">
    <property type="entry name" value="RING/U-box"/>
    <property type="match status" value="1"/>
</dbReference>
<evidence type="ECO:0000259" key="9">
    <source>
        <dbReference type="PROSITE" id="PS51873"/>
    </source>
</evidence>
<evidence type="ECO:0000256" key="1">
    <source>
        <dbReference type="ARBA" id="ARBA00001798"/>
    </source>
</evidence>
<dbReference type="Gene3D" id="1.20.120.1750">
    <property type="match status" value="1"/>
</dbReference>
<organism evidence="10 11">
    <name type="scientific">Colletotrichum navitas</name>
    <dbReference type="NCBI Taxonomy" id="681940"/>
    <lineage>
        <taxon>Eukaryota</taxon>
        <taxon>Fungi</taxon>
        <taxon>Dikarya</taxon>
        <taxon>Ascomycota</taxon>
        <taxon>Pezizomycotina</taxon>
        <taxon>Sordariomycetes</taxon>
        <taxon>Hypocreomycetidae</taxon>
        <taxon>Glomerellales</taxon>
        <taxon>Glomerellaceae</taxon>
        <taxon>Colletotrichum</taxon>
        <taxon>Colletotrichum graminicola species complex</taxon>
    </lineage>
</organism>
<dbReference type="GO" id="GO:0061630">
    <property type="term" value="F:ubiquitin protein ligase activity"/>
    <property type="evidence" value="ECO:0007669"/>
    <property type="project" value="UniProtKB-EC"/>
</dbReference>
<dbReference type="CDD" id="cd20335">
    <property type="entry name" value="BRcat_RBR"/>
    <property type="match status" value="1"/>
</dbReference>
<dbReference type="InterPro" id="IPR044066">
    <property type="entry name" value="TRIAD_supradom"/>
</dbReference>
<dbReference type="InterPro" id="IPR017907">
    <property type="entry name" value="Znf_RING_CS"/>
</dbReference>
<protein>
    <recommendedName>
        <fullName evidence="2">RBR-type E3 ubiquitin transferase</fullName>
        <ecNumber evidence="2">2.3.2.31</ecNumber>
    </recommendedName>
</protein>
<feature type="domain" description="RING-type" evidence="9">
    <location>
        <begin position="146"/>
        <end position="346"/>
    </location>
</feature>
<evidence type="ECO:0000256" key="2">
    <source>
        <dbReference type="ARBA" id="ARBA00012251"/>
    </source>
</evidence>
<proteinExistence type="predicted"/>
<evidence type="ECO:0000256" key="4">
    <source>
        <dbReference type="ARBA" id="ARBA00022723"/>
    </source>
</evidence>
<evidence type="ECO:0000256" key="5">
    <source>
        <dbReference type="ARBA" id="ARBA00022737"/>
    </source>
</evidence>
<dbReference type="GO" id="GO:0016567">
    <property type="term" value="P:protein ubiquitination"/>
    <property type="evidence" value="ECO:0007669"/>
    <property type="project" value="InterPro"/>
</dbReference>
<evidence type="ECO:0000256" key="7">
    <source>
        <dbReference type="ARBA" id="ARBA00022786"/>
    </source>
</evidence>
<dbReference type="EC" id="2.3.2.31" evidence="2"/>
<gene>
    <name evidence="10" type="ORF">LY79DRAFT_691128</name>
</gene>
<evidence type="ECO:0000313" key="11">
    <source>
        <dbReference type="Proteomes" id="UP001230504"/>
    </source>
</evidence>
<dbReference type="PANTHER" id="PTHR11685">
    <property type="entry name" value="RBR FAMILY RING FINGER AND IBR DOMAIN-CONTAINING"/>
    <property type="match status" value="1"/>
</dbReference>
<keyword evidence="3" id="KW-0808">Transferase</keyword>
<comment type="catalytic activity">
    <reaction evidence="1">
        <text>[E2 ubiquitin-conjugating enzyme]-S-ubiquitinyl-L-cysteine + [acceptor protein]-L-lysine = [E2 ubiquitin-conjugating enzyme]-L-cysteine + [acceptor protein]-N(6)-ubiquitinyl-L-lysine.</text>
        <dbReference type="EC" id="2.3.2.31"/>
    </reaction>
</comment>
<keyword evidence="4" id="KW-0479">Metal-binding</keyword>
<evidence type="ECO:0000256" key="6">
    <source>
        <dbReference type="ARBA" id="ARBA00022771"/>
    </source>
</evidence>
<comment type="caution">
    <text evidence="10">The sequence shown here is derived from an EMBL/GenBank/DDBJ whole genome shotgun (WGS) entry which is preliminary data.</text>
</comment>
<dbReference type="InterPro" id="IPR002867">
    <property type="entry name" value="IBR_dom"/>
</dbReference>
<dbReference type="EMBL" id="JAHLJV010000005">
    <property type="protein sequence ID" value="KAK1598186.1"/>
    <property type="molecule type" value="Genomic_DNA"/>
</dbReference>
<dbReference type="PROSITE" id="PS00518">
    <property type="entry name" value="ZF_RING_1"/>
    <property type="match status" value="1"/>
</dbReference>
<sequence length="355" mass="40323">MSFSFFGGMDAETRKLFFTLQQEDLEDIRTGDTGKENTRKPSDSQIAFGLYESELRSLSTSFSEYTSTIRQSQRSFTETHSPVSQELRVIPAPGNKRKFQQTNEDEVRPSVEYTTRTVIDLTLDSLSPLASPEPELSLSDDDIQEEQNTCVACFIDMGEEETFHAQCDHDYCHDCIGELFKACLTGEFQFPPKCCGEPIPIDIDCDAVPAEVMKKVRDRAVELTTLDRTYCRQPTCSAFVPKESIKNDVASCPECWETTCIFCKGAEHADYACKEDEATQELLKLAEKNSWKRCPTCRTLVERHDGCLHMILLSMRRGVGRIPPLCLMRGMKSDTLLMKYFTKMKSMVSMTVREI</sequence>
<keyword evidence="8" id="KW-0862">Zinc</keyword>
<keyword evidence="5" id="KW-0677">Repeat</keyword>
<keyword evidence="7" id="KW-0833">Ubl conjugation pathway</keyword>
<dbReference type="RefSeq" id="XP_060418891.1">
    <property type="nucleotide sequence ID" value="XM_060564741.1"/>
</dbReference>
<evidence type="ECO:0000313" key="10">
    <source>
        <dbReference type="EMBL" id="KAK1598186.1"/>
    </source>
</evidence>
<dbReference type="GeneID" id="85448981"/>
<evidence type="ECO:0000256" key="3">
    <source>
        <dbReference type="ARBA" id="ARBA00022679"/>
    </source>
</evidence>
<name>A0AAD8Q8W9_9PEZI</name>
<dbReference type="Proteomes" id="UP001230504">
    <property type="component" value="Unassembled WGS sequence"/>
</dbReference>
<evidence type="ECO:0000256" key="8">
    <source>
        <dbReference type="ARBA" id="ARBA00022833"/>
    </source>
</evidence>
<keyword evidence="6" id="KW-0863">Zinc-finger</keyword>
<dbReference type="AlphaFoldDB" id="A0AAD8Q8W9"/>